<sequence length="219" mass="25237">MHPNLLRFIEAFERESAVSGSFRNKLDKSALTFLELVWGPAFDHNYDGLRAEHPFVDHKGGRRFADFVYVRHGMRLVVEVDGFTTHARDLSPGEFNDHLRRQNDLVLTGWIVLRFSAWQVANQPQACMSQLKQAIGHWWSITQAGHNAEASNVWDIRKRLLVQMAIRRDGMLKPGEVAREFQISNRTAIDWLQRFERDGVLRGDSSGQRITSYLLTTFA</sequence>
<gene>
    <name evidence="2" type="ORF">IDH41_10155</name>
</gene>
<feature type="domain" description="DUF559" evidence="1">
    <location>
        <begin position="62"/>
        <end position="134"/>
    </location>
</feature>
<evidence type="ECO:0000313" key="2">
    <source>
        <dbReference type="EMBL" id="MBD2868942.1"/>
    </source>
</evidence>
<dbReference type="InterPro" id="IPR007569">
    <property type="entry name" value="DUF559"/>
</dbReference>
<dbReference type="Proteomes" id="UP000632125">
    <property type="component" value="Unassembled WGS sequence"/>
</dbReference>
<name>A0A927CLE1_9BACL</name>
<dbReference type="EMBL" id="JACXIY010000013">
    <property type="protein sequence ID" value="MBD2868942.1"/>
    <property type="molecule type" value="Genomic_DNA"/>
</dbReference>
<dbReference type="RefSeq" id="WP_190860661.1">
    <property type="nucleotide sequence ID" value="NZ_JACXIY010000013.1"/>
</dbReference>
<protein>
    <submittedName>
        <fullName evidence="2">DUF559 domain-containing protein</fullName>
    </submittedName>
</protein>
<comment type="caution">
    <text evidence="2">The sequence shown here is derived from an EMBL/GenBank/DDBJ whole genome shotgun (WGS) entry which is preliminary data.</text>
</comment>
<reference evidence="2" key="1">
    <citation type="submission" date="2020-09" db="EMBL/GenBank/DDBJ databases">
        <title>A novel bacterium of genus Paenibacillus, isolated from South China Sea.</title>
        <authorList>
            <person name="Huang H."/>
            <person name="Mo K."/>
            <person name="Hu Y."/>
        </authorList>
    </citation>
    <scope>NUCLEOTIDE SEQUENCE</scope>
    <source>
        <strain evidence="2">IB182493</strain>
    </source>
</reference>
<dbReference type="AlphaFoldDB" id="A0A927CLE1"/>
<organism evidence="2 3">
    <name type="scientific">Paenibacillus arenilitoris</name>
    <dbReference type="NCBI Taxonomy" id="2772299"/>
    <lineage>
        <taxon>Bacteria</taxon>
        <taxon>Bacillati</taxon>
        <taxon>Bacillota</taxon>
        <taxon>Bacilli</taxon>
        <taxon>Bacillales</taxon>
        <taxon>Paenibacillaceae</taxon>
        <taxon>Paenibacillus</taxon>
    </lineage>
</organism>
<keyword evidence="3" id="KW-1185">Reference proteome</keyword>
<dbReference type="Pfam" id="PF04480">
    <property type="entry name" value="DUF559"/>
    <property type="match status" value="1"/>
</dbReference>
<evidence type="ECO:0000313" key="3">
    <source>
        <dbReference type="Proteomes" id="UP000632125"/>
    </source>
</evidence>
<proteinExistence type="predicted"/>
<accession>A0A927CLE1</accession>
<evidence type="ECO:0000259" key="1">
    <source>
        <dbReference type="Pfam" id="PF04480"/>
    </source>
</evidence>
<dbReference type="Gene3D" id="3.40.960.10">
    <property type="entry name" value="VSR Endonuclease"/>
    <property type="match status" value="1"/>
</dbReference>